<evidence type="ECO:0000313" key="2">
    <source>
        <dbReference type="Proteomes" id="UP001177023"/>
    </source>
</evidence>
<name>A0AA36DGB6_9BILA</name>
<protein>
    <submittedName>
        <fullName evidence="1">Uncharacterized protein</fullName>
    </submittedName>
</protein>
<accession>A0AA36DGB6</accession>
<dbReference type="Proteomes" id="UP001177023">
    <property type="component" value="Unassembled WGS sequence"/>
</dbReference>
<dbReference type="AlphaFoldDB" id="A0AA36DGB6"/>
<keyword evidence="2" id="KW-1185">Reference proteome</keyword>
<proteinExistence type="predicted"/>
<sequence>MPNGAGQDPVPRSRVRDLARRFEEISTAPFPTPAKPAKRIGKFRIQAPSEPVKVGLARKRSSLKKKSLSSYEIFQGSGF</sequence>
<comment type="caution">
    <text evidence="1">The sequence shown here is derived from an EMBL/GenBank/DDBJ whole genome shotgun (WGS) entry which is preliminary data.</text>
</comment>
<gene>
    <name evidence="1" type="ORF">MSPICULIGERA_LOCUS25072</name>
</gene>
<organism evidence="1 2">
    <name type="scientific">Mesorhabditis spiculigera</name>
    <dbReference type="NCBI Taxonomy" id="96644"/>
    <lineage>
        <taxon>Eukaryota</taxon>
        <taxon>Metazoa</taxon>
        <taxon>Ecdysozoa</taxon>
        <taxon>Nematoda</taxon>
        <taxon>Chromadorea</taxon>
        <taxon>Rhabditida</taxon>
        <taxon>Rhabditina</taxon>
        <taxon>Rhabditomorpha</taxon>
        <taxon>Rhabditoidea</taxon>
        <taxon>Rhabditidae</taxon>
        <taxon>Mesorhabditinae</taxon>
        <taxon>Mesorhabditis</taxon>
    </lineage>
</organism>
<evidence type="ECO:0000313" key="1">
    <source>
        <dbReference type="EMBL" id="CAJ0587093.1"/>
    </source>
</evidence>
<feature type="non-terminal residue" evidence="1">
    <location>
        <position position="1"/>
    </location>
</feature>
<reference evidence="1" key="1">
    <citation type="submission" date="2023-06" db="EMBL/GenBank/DDBJ databases">
        <authorList>
            <person name="Delattre M."/>
        </authorList>
    </citation>
    <scope>NUCLEOTIDE SEQUENCE</scope>
    <source>
        <strain evidence="1">AF72</strain>
    </source>
</reference>
<dbReference type="EMBL" id="CATQJA010002709">
    <property type="protein sequence ID" value="CAJ0587093.1"/>
    <property type="molecule type" value="Genomic_DNA"/>
</dbReference>